<sequence>NESRIWFLPSKKWVAHVVMIVWYSTESFGFCAQMLLGVICRN</sequence>
<dbReference type="AlphaFoldDB" id="F3FZI2"/>
<protein>
    <submittedName>
        <fullName evidence="2">Uncharacterized protein</fullName>
    </submittedName>
</protein>
<feature type="non-terminal residue" evidence="2">
    <location>
        <position position="1"/>
    </location>
</feature>
<evidence type="ECO:0000313" key="3">
    <source>
        <dbReference type="Proteomes" id="UP000004471"/>
    </source>
</evidence>
<keyword evidence="1" id="KW-0472">Membrane</keyword>
<keyword evidence="1" id="KW-0812">Transmembrane</keyword>
<name>F3FZI2_PSESX</name>
<evidence type="ECO:0000313" key="2">
    <source>
        <dbReference type="EMBL" id="EGH35624.1"/>
    </source>
</evidence>
<dbReference type="Proteomes" id="UP000004471">
    <property type="component" value="Unassembled WGS sequence"/>
</dbReference>
<accession>F3FZI2</accession>
<evidence type="ECO:0000256" key="1">
    <source>
        <dbReference type="SAM" id="Phobius"/>
    </source>
</evidence>
<proteinExistence type="predicted"/>
<organism evidence="2 3">
    <name type="scientific">Pseudomonas syringae pv. japonica str. M301072</name>
    <dbReference type="NCBI Taxonomy" id="629262"/>
    <lineage>
        <taxon>Bacteria</taxon>
        <taxon>Pseudomonadati</taxon>
        <taxon>Pseudomonadota</taxon>
        <taxon>Gammaproteobacteria</taxon>
        <taxon>Pseudomonadales</taxon>
        <taxon>Pseudomonadaceae</taxon>
        <taxon>Pseudomonas</taxon>
        <taxon>Pseudomonas syringae</taxon>
    </lineage>
</organism>
<comment type="caution">
    <text evidence="2">The sequence shown here is derived from an EMBL/GenBank/DDBJ whole genome shotgun (WGS) entry which is preliminary data.</text>
</comment>
<keyword evidence="1" id="KW-1133">Transmembrane helix</keyword>
<feature type="non-terminal residue" evidence="2">
    <location>
        <position position="42"/>
    </location>
</feature>
<feature type="transmembrane region" description="Helical" evidence="1">
    <location>
        <begin position="20"/>
        <end position="40"/>
    </location>
</feature>
<gene>
    <name evidence="2" type="ORF">PSYJA_44006</name>
</gene>
<reference evidence="2 3" key="1">
    <citation type="journal article" date="2011" name="PLoS Pathog.">
        <title>Dynamic evolution of pathogenicity revealed by sequencing and comparative genomics of 19 Pseudomonas syringae isolates.</title>
        <authorList>
            <person name="Baltrus D.A."/>
            <person name="Nishimura M.T."/>
            <person name="Romanchuk A."/>
            <person name="Chang J.H."/>
            <person name="Mukhtar M.S."/>
            <person name="Cherkis K."/>
            <person name="Roach J."/>
            <person name="Grant S.R."/>
            <person name="Jones C.D."/>
            <person name="Dangl J.L."/>
        </authorList>
    </citation>
    <scope>NUCLEOTIDE SEQUENCE [LARGE SCALE GENOMIC DNA]</scope>
    <source>
        <strain evidence="3">M301072PT</strain>
    </source>
</reference>
<dbReference type="EMBL" id="AEAH01003840">
    <property type="protein sequence ID" value="EGH35624.1"/>
    <property type="molecule type" value="Genomic_DNA"/>
</dbReference>